<evidence type="ECO:0008006" key="8">
    <source>
        <dbReference type="Google" id="ProtNLM"/>
    </source>
</evidence>
<name>A0A5D3D7D8_CUCMM</name>
<dbReference type="InterPro" id="IPR054722">
    <property type="entry name" value="PolX-like_BBD"/>
</dbReference>
<dbReference type="Pfam" id="PF22936">
    <property type="entry name" value="Pol_BBD"/>
    <property type="match status" value="1"/>
</dbReference>
<evidence type="ECO:0000259" key="2">
    <source>
        <dbReference type="Pfam" id="PF22936"/>
    </source>
</evidence>
<feature type="domain" description="Retroviral polymerase SH3-like" evidence="3">
    <location>
        <begin position="160"/>
        <end position="209"/>
    </location>
</feature>
<gene>
    <name evidence="5" type="ORF">E5676_scaffold3037G00140</name>
    <name evidence="4" type="ORF">E6C27_scaffold124G00150</name>
</gene>
<comment type="caution">
    <text evidence="5">The sequence shown here is derived from an EMBL/GenBank/DDBJ whole genome shotgun (WGS) entry which is preliminary data.</text>
</comment>
<evidence type="ECO:0000313" key="6">
    <source>
        <dbReference type="Proteomes" id="UP000321393"/>
    </source>
</evidence>
<evidence type="ECO:0000313" key="5">
    <source>
        <dbReference type="EMBL" id="TYK19360.1"/>
    </source>
</evidence>
<evidence type="ECO:0000313" key="4">
    <source>
        <dbReference type="EMBL" id="KAA0025117.1"/>
    </source>
</evidence>
<feature type="domain" description="Retrovirus-related Pol polyprotein from transposon TNT 1-94-like beta-barrel" evidence="2">
    <location>
        <begin position="39"/>
        <end position="115"/>
    </location>
</feature>
<dbReference type="EMBL" id="SSTE01023405">
    <property type="protein sequence ID" value="KAA0025117.1"/>
    <property type="molecule type" value="Genomic_DNA"/>
</dbReference>
<evidence type="ECO:0000313" key="7">
    <source>
        <dbReference type="Proteomes" id="UP000321947"/>
    </source>
</evidence>
<dbReference type="PANTHER" id="PTHR11439:SF483">
    <property type="entry name" value="PEPTIDE SYNTHASE GLIP-LIKE, PUTATIVE (AFU_ORTHOLOGUE AFUA_3G12920)-RELATED"/>
    <property type="match status" value="1"/>
</dbReference>
<evidence type="ECO:0000259" key="3">
    <source>
        <dbReference type="Pfam" id="PF25597"/>
    </source>
</evidence>
<feature type="compositionally biased region" description="Acidic residues" evidence="1">
    <location>
        <begin position="849"/>
        <end position="862"/>
    </location>
</feature>
<feature type="compositionally biased region" description="Low complexity" evidence="1">
    <location>
        <begin position="830"/>
        <end position="843"/>
    </location>
</feature>
<dbReference type="Proteomes" id="UP000321393">
    <property type="component" value="Unassembled WGS sequence"/>
</dbReference>
<dbReference type="Pfam" id="PF25597">
    <property type="entry name" value="SH3_retrovirus"/>
    <property type="match status" value="1"/>
</dbReference>
<feature type="region of interest" description="Disordered" evidence="1">
    <location>
        <begin position="807"/>
        <end position="871"/>
    </location>
</feature>
<reference evidence="6 7" key="1">
    <citation type="submission" date="2019-08" db="EMBL/GenBank/DDBJ databases">
        <title>Draft genome sequences of two oriental melons (Cucumis melo L. var makuwa).</title>
        <authorList>
            <person name="Kwon S.-Y."/>
        </authorList>
    </citation>
    <scope>NUCLEOTIDE SEQUENCE [LARGE SCALE GENOMIC DNA]</scope>
    <source>
        <strain evidence="7">cv. Chang Bougi</strain>
        <strain evidence="6">cv. SW 3</strain>
        <tissue evidence="5">Leaf</tissue>
    </source>
</reference>
<feature type="compositionally biased region" description="Polar residues" evidence="1">
    <location>
        <begin position="269"/>
        <end position="284"/>
    </location>
</feature>
<accession>A0A5D3D7D8</accession>
<proteinExistence type="predicted"/>
<sequence>MLSQNIFVKRRKAEWRPKTNSKNCKVALTSVNNPNASNWYFGSGCFRHMTGNAAFFSKLSECNARFVIFGDEGKSRIIGKGTIDQPGVPYLLDVCLVQGLSANLISISQLCDQGYQVSFSKDKCNVAEEASLWHKRLRHISGTSIAKLAKLQSCKVGRHHREHHRKWDSKSDRGIFLGYSTNSRVYRVYNRHTRTVMESVNVIIDDHEKITNGSIYEDGDIWAPYSQKTKTSGSEQSSLTNNKDKSSSHLNGNSMVVPIEPTSVDHLVDSTSEASVSNCQQTDDYSVKLPDTTDTVGSSMQKIVPPMHIAKNHSSSSIIGDVHSGITTRKKERRLCKDGGQSMQEELLQFERNQVWNLVPKPPHANIIGTKWIFKNKADKHGRVIRNKARLVAQGLKVLLILCIVIMYTSCVRNCMVSNKPPEPGMRDSLHICYDKGTDEEVQIKPCSYIDKDATGEKVDPSLYRSIIGSLLYLTASRLDIAFAIGMCAHYQANPRTFHLHSAKHILKYIIGTYDFDTSGVLVGYCDADWAGCSDDQKSTSGGCFFSLEQYSCLMMEEYGILLASMILYCDNLSAISISKNLVQHSLTKHIDIRHHIIRKLVEANIISLEHVRSSLQLADIFTKPLDVSTFEALRAGPSRLPVPQVSSLNCAVSYASLYIPRFSWVRWDFSLQHSFLLSSSTSSISDSMAPLPPKTFKGKRYKGIPTKHPYKKICQFATLTEEGQHCHVPNLVHCSHAVQPSNPVSPVTVKKEVLEFSPPRTARPSAFFLVSEPRVSVETVVLDSDSSDSEDNVVLSTLLHRKVGSCSGKFPPREASPPKEDLTRPTDHSPPSAAPSLPHTSSQVSLPNDEDDASDKIDEDYVPGTEDTTIPVKGKHQEACCSGIIRIMLYSICI</sequence>
<dbReference type="OrthoDB" id="413361at2759"/>
<dbReference type="PANTHER" id="PTHR11439">
    <property type="entry name" value="GAG-POL-RELATED RETROTRANSPOSON"/>
    <property type="match status" value="1"/>
</dbReference>
<evidence type="ECO:0000256" key="1">
    <source>
        <dbReference type="SAM" id="MobiDB-lite"/>
    </source>
</evidence>
<dbReference type="EMBL" id="SSTD01006993">
    <property type="protein sequence ID" value="TYK19360.1"/>
    <property type="molecule type" value="Genomic_DNA"/>
</dbReference>
<dbReference type="InterPro" id="IPR057670">
    <property type="entry name" value="SH3_retrovirus"/>
</dbReference>
<protein>
    <recommendedName>
        <fullName evidence="8">Gag-pol polyprotein</fullName>
    </recommendedName>
</protein>
<feature type="compositionally biased region" description="Polar residues" evidence="1">
    <location>
        <begin position="227"/>
        <end position="241"/>
    </location>
</feature>
<feature type="compositionally biased region" description="Basic and acidic residues" evidence="1">
    <location>
        <begin position="817"/>
        <end position="828"/>
    </location>
</feature>
<dbReference type="AlphaFoldDB" id="A0A5D3D7D8"/>
<dbReference type="CDD" id="cd09272">
    <property type="entry name" value="RNase_HI_RT_Ty1"/>
    <property type="match status" value="1"/>
</dbReference>
<feature type="region of interest" description="Disordered" evidence="1">
    <location>
        <begin position="227"/>
        <end position="257"/>
    </location>
</feature>
<feature type="region of interest" description="Disordered" evidence="1">
    <location>
        <begin position="269"/>
        <end position="289"/>
    </location>
</feature>
<dbReference type="Proteomes" id="UP000321947">
    <property type="component" value="Unassembled WGS sequence"/>
</dbReference>
<organism evidence="5 7">
    <name type="scientific">Cucumis melo var. makuwa</name>
    <name type="common">Oriental melon</name>
    <dbReference type="NCBI Taxonomy" id="1194695"/>
    <lineage>
        <taxon>Eukaryota</taxon>
        <taxon>Viridiplantae</taxon>
        <taxon>Streptophyta</taxon>
        <taxon>Embryophyta</taxon>
        <taxon>Tracheophyta</taxon>
        <taxon>Spermatophyta</taxon>
        <taxon>Magnoliopsida</taxon>
        <taxon>eudicotyledons</taxon>
        <taxon>Gunneridae</taxon>
        <taxon>Pentapetalae</taxon>
        <taxon>rosids</taxon>
        <taxon>fabids</taxon>
        <taxon>Cucurbitales</taxon>
        <taxon>Cucurbitaceae</taxon>
        <taxon>Benincaseae</taxon>
        <taxon>Cucumis</taxon>
    </lineage>
</organism>